<proteinExistence type="predicted"/>
<evidence type="ECO:0000313" key="2">
    <source>
        <dbReference type="EMBL" id="TWU29721.1"/>
    </source>
</evidence>
<reference evidence="2 3" key="1">
    <citation type="submission" date="2019-02" db="EMBL/GenBank/DDBJ databases">
        <title>Deep-cultivation of Planctomycetes and their phenomic and genomic characterization uncovers novel biology.</title>
        <authorList>
            <person name="Wiegand S."/>
            <person name="Jogler M."/>
            <person name="Boedeker C."/>
            <person name="Pinto D."/>
            <person name="Vollmers J."/>
            <person name="Rivas-Marin E."/>
            <person name="Kohn T."/>
            <person name="Peeters S.H."/>
            <person name="Heuer A."/>
            <person name="Rast P."/>
            <person name="Oberbeckmann S."/>
            <person name="Bunk B."/>
            <person name="Jeske O."/>
            <person name="Meyerdierks A."/>
            <person name="Storesund J.E."/>
            <person name="Kallscheuer N."/>
            <person name="Luecker S."/>
            <person name="Lage O.M."/>
            <person name="Pohl T."/>
            <person name="Merkel B.J."/>
            <person name="Hornburger P."/>
            <person name="Mueller R.-W."/>
            <person name="Bruemmer F."/>
            <person name="Labrenz M."/>
            <person name="Spormann A.M."/>
            <person name="Op Den Camp H."/>
            <person name="Overmann J."/>
            <person name="Amann R."/>
            <person name="Jetten M.S.M."/>
            <person name="Mascher T."/>
            <person name="Medema M.H."/>
            <person name="Devos D.P."/>
            <person name="Kaster A.-K."/>
            <person name="Ovreas L."/>
            <person name="Rohde M."/>
            <person name="Galperin M.Y."/>
            <person name="Jogler C."/>
        </authorList>
    </citation>
    <scope>NUCLEOTIDE SEQUENCE [LARGE SCALE GENOMIC DNA]</scope>
    <source>
        <strain evidence="2 3">Pla144</strain>
    </source>
</reference>
<dbReference type="AlphaFoldDB" id="A0A5C6D1T2"/>
<evidence type="ECO:0000313" key="3">
    <source>
        <dbReference type="Proteomes" id="UP000318437"/>
    </source>
</evidence>
<sequence>MRRVEECCPASQPIEFNDRTAAASNGYRRMTEIALCSRTNRPAIKLSQHSGHLSSIRSPEIREPAIGNPEKTSIQTNLAASRGHKKMTNEQGPVTNFGLNCNLCQLGLGYWTLAIDL</sequence>
<dbReference type="EMBL" id="SJPS01000001">
    <property type="protein sequence ID" value="TWU29721.1"/>
    <property type="molecule type" value="Genomic_DNA"/>
</dbReference>
<evidence type="ECO:0000256" key="1">
    <source>
        <dbReference type="SAM" id="MobiDB-lite"/>
    </source>
</evidence>
<comment type="caution">
    <text evidence="2">The sequence shown here is derived from an EMBL/GenBank/DDBJ whole genome shotgun (WGS) entry which is preliminary data.</text>
</comment>
<accession>A0A5C6D1T2</accession>
<dbReference type="Proteomes" id="UP000318437">
    <property type="component" value="Unassembled WGS sequence"/>
</dbReference>
<gene>
    <name evidence="2" type="ORF">Pla144_05000</name>
</gene>
<feature type="compositionally biased region" description="Polar residues" evidence="1">
    <location>
        <begin position="47"/>
        <end position="57"/>
    </location>
</feature>
<organism evidence="2 3">
    <name type="scientific">Bythopirellula polymerisocia</name>
    <dbReference type="NCBI Taxonomy" id="2528003"/>
    <lineage>
        <taxon>Bacteria</taxon>
        <taxon>Pseudomonadati</taxon>
        <taxon>Planctomycetota</taxon>
        <taxon>Planctomycetia</taxon>
        <taxon>Pirellulales</taxon>
        <taxon>Lacipirellulaceae</taxon>
        <taxon>Bythopirellula</taxon>
    </lineage>
</organism>
<feature type="region of interest" description="Disordered" evidence="1">
    <location>
        <begin position="47"/>
        <end position="71"/>
    </location>
</feature>
<name>A0A5C6D1T2_9BACT</name>
<protein>
    <submittedName>
        <fullName evidence="2">Uncharacterized protein</fullName>
    </submittedName>
</protein>
<keyword evidence="3" id="KW-1185">Reference proteome</keyword>